<dbReference type="STRING" id="51031.W2TJ15"/>
<dbReference type="EMBL" id="KI658566">
    <property type="protein sequence ID" value="ETN82100.1"/>
    <property type="molecule type" value="Genomic_DNA"/>
</dbReference>
<sequence length="123" mass="14453">MDSECSELPDGSHDEVRPVLEPEYWNDVFVCKTAVEPFYFQTRYFVEPSTERLFERWFHLNDVVRDLPPLIKAFQSSEECRTVENGTEFLPSAFIRVEAVNGAQSTDDFTQTQVFTYCRIWHS</sequence>
<dbReference type="SUPFAM" id="SSF51182">
    <property type="entry name" value="RmlC-like cupins"/>
    <property type="match status" value="1"/>
</dbReference>
<keyword evidence="2" id="KW-1185">Reference proteome</keyword>
<accession>W2TJ15</accession>
<organism evidence="1 2">
    <name type="scientific">Necator americanus</name>
    <name type="common">Human hookworm</name>
    <dbReference type="NCBI Taxonomy" id="51031"/>
    <lineage>
        <taxon>Eukaryota</taxon>
        <taxon>Metazoa</taxon>
        <taxon>Ecdysozoa</taxon>
        <taxon>Nematoda</taxon>
        <taxon>Chromadorea</taxon>
        <taxon>Rhabditida</taxon>
        <taxon>Rhabditina</taxon>
        <taxon>Rhabditomorpha</taxon>
        <taxon>Strongyloidea</taxon>
        <taxon>Ancylostomatidae</taxon>
        <taxon>Bunostominae</taxon>
        <taxon>Necator</taxon>
    </lineage>
</organism>
<dbReference type="Proteomes" id="UP000053676">
    <property type="component" value="Unassembled WGS sequence"/>
</dbReference>
<evidence type="ECO:0000313" key="1">
    <source>
        <dbReference type="EMBL" id="ETN82100.1"/>
    </source>
</evidence>
<gene>
    <name evidence="1" type="ORF">NECAME_08150</name>
</gene>
<dbReference type="Gene3D" id="2.60.120.10">
    <property type="entry name" value="Jelly Rolls"/>
    <property type="match status" value="1"/>
</dbReference>
<dbReference type="OrthoDB" id="204928at2759"/>
<dbReference type="KEGG" id="nai:NECAME_08150"/>
<evidence type="ECO:0000313" key="2">
    <source>
        <dbReference type="Proteomes" id="UP000053676"/>
    </source>
</evidence>
<reference evidence="2" key="1">
    <citation type="journal article" date="2014" name="Nat. Genet.">
        <title>Genome of the human hookworm Necator americanus.</title>
        <authorList>
            <person name="Tang Y.T."/>
            <person name="Gao X."/>
            <person name="Rosa B.A."/>
            <person name="Abubucker S."/>
            <person name="Hallsworth-Pepin K."/>
            <person name="Martin J."/>
            <person name="Tyagi R."/>
            <person name="Heizer E."/>
            <person name="Zhang X."/>
            <person name="Bhonagiri-Palsikar V."/>
            <person name="Minx P."/>
            <person name="Warren W.C."/>
            <person name="Wang Q."/>
            <person name="Zhan B."/>
            <person name="Hotez P.J."/>
            <person name="Sternberg P.W."/>
            <person name="Dougall A."/>
            <person name="Gaze S.T."/>
            <person name="Mulvenna J."/>
            <person name="Sotillo J."/>
            <person name="Ranganathan S."/>
            <person name="Rabelo E.M."/>
            <person name="Wilson R.K."/>
            <person name="Felgner P.L."/>
            <person name="Bethony J."/>
            <person name="Hawdon J.M."/>
            <person name="Gasser R.B."/>
            <person name="Loukas A."/>
            <person name="Mitreva M."/>
        </authorList>
    </citation>
    <scope>NUCLEOTIDE SEQUENCE [LARGE SCALE GENOMIC DNA]</scope>
</reference>
<dbReference type="InterPro" id="IPR011051">
    <property type="entry name" value="RmlC_Cupin_sf"/>
</dbReference>
<name>W2TJ15_NECAM</name>
<proteinExistence type="predicted"/>
<protein>
    <submittedName>
        <fullName evidence="1">Uncharacterized protein</fullName>
    </submittedName>
</protein>
<dbReference type="AlphaFoldDB" id="W2TJ15"/>
<dbReference type="InterPro" id="IPR014710">
    <property type="entry name" value="RmlC-like_jellyroll"/>
</dbReference>